<reference evidence="2" key="1">
    <citation type="journal article" date="2019" name="Nat. Commun.">
        <title>Expansion of phycobilisome linker gene families in mesophilic red algae.</title>
        <authorList>
            <person name="Lee J."/>
            <person name="Kim D."/>
            <person name="Bhattacharya D."/>
            <person name="Yoon H.S."/>
        </authorList>
    </citation>
    <scope>NUCLEOTIDE SEQUENCE [LARGE SCALE GENOMIC DNA]</scope>
    <source>
        <strain evidence="2">CCMP 1328</strain>
    </source>
</reference>
<dbReference type="SUPFAM" id="SSF141571">
    <property type="entry name" value="Pentapeptide repeat-like"/>
    <property type="match status" value="1"/>
</dbReference>
<evidence type="ECO:0000313" key="2">
    <source>
        <dbReference type="Proteomes" id="UP000324585"/>
    </source>
</evidence>
<comment type="caution">
    <text evidence="1">The sequence shown here is derived from an EMBL/GenBank/DDBJ whole genome shotgun (WGS) entry which is preliminary data.</text>
</comment>
<accession>A0A5J4YM78</accession>
<dbReference type="InterPro" id="IPR044213">
    <property type="entry name" value="At2g44920-like"/>
</dbReference>
<organism evidence="1 2">
    <name type="scientific">Porphyridium purpureum</name>
    <name type="common">Red alga</name>
    <name type="synonym">Porphyridium cruentum</name>
    <dbReference type="NCBI Taxonomy" id="35688"/>
    <lineage>
        <taxon>Eukaryota</taxon>
        <taxon>Rhodophyta</taxon>
        <taxon>Bangiophyceae</taxon>
        <taxon>Porphyridiales</taxon>
        <taxon>Porphyridiaceae</taxon>
        <taxon>Porphyridium</taxon>
    </lineage>
</organism>
<dbReference type="InterPro" id="IPR001646">
    <property type="entry name" value="5peptide_repeat"/>
</dbReference>
<dbReference type="Pfam" id="PF00805">
    <property type="entry name" value="Pentapeptide"/>
    <property type="match status" value="2"/>
</dbReference>
<protein>
    <submittedName>
        <fullName evidence="1">Thylakoid lumenal 15 kDa protein 1, chloroplastic</fullName>
    </submittedName>
</protein>
<dbReference type="OrthoDB" id="9989223at2759"/>
<dbReference type="Proteomes" id="UP000324585">
    <property type="component" value="Unassembled WGS sequence"/>
</dbReference>
<dbReference type="AlphaFoldDB" id="A0A5J4YM78"/>
<dbReference type="EMBL" id="VRMN01000009">
    <property type="protein sequence ID" value="KAA8492529.1"/>
    <property type="molecule type" value="Genomic_DNA"/>
</dbReference>
<proteinExistence type="predicted"/>
<dbReference type="PANTHER" id="PTHR47200">
    <property type="entry name" value="THYLAKOID LUMENAL 15 KDA PROTEIN 1, CHLOROPLASTIC"/>
    <property type="match status" value="1"/>
</dbReference>
<keyword evidence="2" id="KW-1185">Reference proteome</keyword>
<dbReference type="Gene3D" id="2.160.20.80">
    <property type="entry name" value="E3 ubiquitin-protein ligase SopA"/>
    <property type="match status" value="1"/>
</dbReference>
<evidence type="ECO:0000313" key="1">
    <source>
        <dbReference type="EMBL" id="KAA8492529.1"/>
    </source>
</evidence>
<dbReference type="PANTHER" id="PTHR47200:SF2">
    <property type="entry name" value="THYLAKOID LUMENAL 15 KDA PROTEIN 1, CHLOROPLASTIC"/>
    <property type="match status" value="1"/>
</dbReference>
<name>A0A5J4YM78_PORPP</name>
<sequence length="392" mass="41732">MDTKGYTGNLYTGVIYIQDKYSQACELFAAFFLEEPDEAIAFIKTFFAEDDKLSLWPTPNSTMVETTIRIVAQTVQRDVQRVFHDELALQPAHFFQHRSHSANTGSQCTCGTAGWEISRGCACGTQTTEQAHELLARSAACGRRSARDTVPRRAMAPLAFSGGTWSFVGVRTAGKHHPAGRCGRRATGAVAPLAMQTHGAVSVNECRRAVMKWAAASAVAAVVIAGNALSVGAEEGYAVGADKVSGGAASTLNSGTVKNVTRGVDLSGASFKGKNMRGQSFQQSILRDVDFSGANLTGASFFDADLAFANFEGAVMDNANLELANLRGANLKDAVVTSAYIVGSTKIGDVKIENADFTDTFFRKDQQRYLCSIASGTNPTTGNATRDTLMCP</sequence>
<gene>
    <name evidence="1" type="ORF">FVE85_8036</name>
</gene>